<organism evidence="1 2">
    <name type="scientific">Qipengyuania oceanensis</name>
    <dbReference type="NCBI Taxonomy" id="1463597"/>
    <lineage>
        <taxon>Bacteria</taxon>
        <taxon>Pseudomonadati</taxon>
        <taxon>Pseudomonadota</taxon>
        <taxon>Alphaproteobacteria</taxon>
        <taxon>Sphingomonadales</taxon>
        <taxon>Erythrobacteraceae</taxon>
        <taxon>Qipengyuania</taxon>
    </lineage>
</organism>
<dbReference type="AlphaFoldDB" id="A0A844YGQ3"/>
<comment type="caution">
    <text evidence="1">The sequence shown here is derived from an EMBL/GenBank/DDBJ whole genome shotgun (WGS) entry which is preliminary data.</text>
</comment>
<dbReference type="InterPro" id="IPR029063">
    <property type="entry name" value="SAM-dependent_MTases_sf"/>
</dbReference>
<keyword evidence="2" id="KW-1185">Reference proteome</keyword>
<evidence type="ECO:0000313" key="1">
    <source>
        <dbReference type="EMBL" id="MXO63102.1"/>
    </source>
</evidence>
<evidence type="ECO:0000313" key="2">
    <source>
        <dbReference type="Proteomes" id="UP000445582"/>
    </source>
</evidence>
<dbReference type="Gene3D" id="3.40.50.150">
    <property type="entry name" value="Vaccinia Virus protein VP39"/>
    <property type="match status" value="1"/>
</dbReference>
<evidence type="ECO:0008006" key="3">
    <source>
        <dbReference type="Google" id="ProtNLM"/>
    </source>
</evidence>
<dbReference type="Proteomes" id="UP000445582">
    <property type="component" value="Unassembled WGS sequence"/>
</dbReference>
<accession>A0A844YGQ3</accession>
<gene>
    <name evidence="1" type="ORF">GRI48_08770</name>
</gene>
<protein>
    <recommendedName>
        <fullName evidence="3">Class I SAM-dependent methyltransferase</fullName>
    </recommendedName>
</protein>
<reference evidence="1 2" key="1">
    <citation type="submission" date="2019-12" db="EMBL/GenBank/DDBJ databases">
        <title>Genomic-based taxomic classification of the family Erythrobacteraceae.</title>
        <authorList>
            <person name="Xu L."/>
        </authorList>
    </citation>
    <scope>NUCLEOTIDE SEQUENCE [LARGE SCALE GENOMIC DNA]</scope>
    <source>
        <strain evidence="1 2">MCCC 1A09965</strain>
    </source>
</reference>
<name>A0A844YGQ3_9SPHN</name>
<sequence>MSSLRAQAIYGRITLANIVHRLVKRRARHSDLVATDYDQGEWMQQRQARRWEQVDDALLYADKAWLDEPAVVQIEGALWQMPGTDYYAYRRRMLHAILAKYDQETDTLYELGSGTGANLVSLATSNRYARLVGLELSATGRDVAREVVDHFGFNDIIRIGQIDLLDSDSPGFSELRGATCFTHYCLEQLPDYTERVFRNLISAGVSRVIMLEPSYELLSKFSLRDQASRTYVWRQDYQRTLVSTAARLRDEGLVRIIATEQLRFVSSPRNPPTLLVWEPVG</sequence>
<dbReference type="RefSeq" id="WP_160674173.1">
    <property type="nucleotide sequence ID" value="NZ_WTYN01000001.1"/>
</dbReference>
<proteinExistence type="predicted"/>
<dbReference type="SUPFAM" id="SSF53335">
    <property type="entry name" value="S-adenosyl-L-methionine-dependent methyltransferases"/>
    <property type="match status" value="1"/>
</dbReference>
<dbReference type="OrthoDB" id="5298787at2"/>
<dbReference type="EMBL" id="WTYN01000001">
    <property type="protein sequence ID" value="MXO63102.1"/>
    <property type="molecule type" value="Genomic_DNA"/>
</dbReference>